<comment type="caution">
    <text evidence="1">The sequence shown here is derived from an EMBL/GenBank/DDBJ whole genome shotgun (WGS) entry which is preliminary data.</text>
</comment>
<dbReference type="Gene3D" id="2.60.210.10">
    <property type="entry name" value="Apoptosis, Tumor Necrosis Factor Receptor Associated Protein 2, Chain A"/>
    <property type="match status" value="1"/>
</dbReference>
<dbReference type="AlphaFoldDB" id="A0AAV4WKS0"/>
<evidence type="ECO:0000313" key="1">
    <source>
        <dbReference type="EMBL" id="GIY82369.1"/>
    </source>
</evidence>
<gene>
    <name evidence="1" type="primary">Tdpoz5_39</name>
    <name evidence="1" type="ORF">CDAR_539391</name>
</gene>
<sequence length="299" mass="34267">MGIQTKWNLRLFPRNKGFVNVSLSRVDTAGPEFVQLQYSFELLSKNVVIKKVPGLCSQFRKRSCCTHHEFIKCDELLFYKRSEYLPSNILTVRCVLWNTDDENVKWRCFALSDIKITQRTFVWNIGDFSQFKLHHTNSITIRSTTKEILMTLTLFLTGGNNVEEIININVSSSNEDMKFLTFVIYLCDAKRRGVLKLLIKKEISSPVLKNGYSFQLPISKTSILQKADECLLNDILMLACGIVFPTGCISSEIETIQFGDVGSTTKNVIMDQQLRPNMAEDDKTGKMDLKWDIPLLRIV</sequence>
<protein>
    <submittedName>
        <fullName evidence="1">TD and POZ domain-containing protein 5</fullName>
    </submittedName>
</protein>
<dbReference type="InterPro" id="IPR008974">
    <property type="entry name" value="TRAF-like"/>
</dbReference>
<evidence type="ECO:0000313" key="2">
    <source>
        <dbReference type="Proteomes" id="UP001054837"/>
    </source>
</evidence>
<accession>A0AAV4WKS0</accession>
<organism evidence="1 2">
    <name type="scientific">Caerostris darwini</name>
    <dbReference type="NCBI Taxonomy" id="1538125"/>
    <lineage>
        <taxon>Eukaryota</taxon>
        <taxon>Metazoa</taxon>
        <taxon>Ecdysozoa</taxon>
        <taxon>Arthropoda</taxon>
        <taxon>Chelicerata</taxon>
        <taxon>Arachnida</taxon>
        <taxon>Araneae</taxon>
        <taxon>Araneomorphae</taxon>
        <taxon>Entelegynae</taxon>
        <taxon>Araneoidea</taxon>
        <taxon>Araneidae</taxon>
        <taxon>Caerostris</taxon>
    </lineage>
</organism>
<dbReference type="InterPro" id="IPR002083">
    <property type="entry name" value="MATH/TRAF_dom"/>
</dbReference>
<dbReference type="SUPFAM" id="SSF49599">
    <property type="entry name" value="TRAF domain-like"/>
    <property type="match status" value="1"/>
</dbReference>
<dbReference type="CDD" id="cd00121">
    <property type="entry name" value="MATH"/>
    <property type="match status" value="1"/>
</dbReference>
<reference evidence="1 2" key="1">
    <citation type="submission" date="2021-06" db="EMBL/GenBank/DDBJ databases">
        <title>Caerostris darwini draft genome.</title>
        <authorList>
            <person name="Kono N."/>
            <person name="Arakawa K."/>
        </authorList>
    </citation>
    <scope>NUCLEOTIDE SEQUENCE [LARGE SCALE GENOMIC DNA]</scope>
</reference>
<keyword evidence="2" id="KW-1185">Reference proteome</keyword>
<dbReference type="EMBL" id="BPLQ01014719">
    <property type="protein sequence ID" value="GIY82369.1"/>
    <property type="molecule type" value="Genomic_DNA"/>
</dbReference>
<dbReference type="Proteomes" id="UP001054837">
    <property type="component" value="Unassembled WGS sequence"/>
</dbReference>
<proteinExistence type="predicted"/>
<name>A0AAV4WKS0_9ARAC</name>